<sequence length="130" mass="15974">HEREYYFVWIYWRNPYYQKRKDYMTSSLQEEIEELSNKLRFIRAVVEYNKTRQEIPGTTINLINKPNAYIHPQMDAMNLDYKYLKIQVSSLTEDGIPKIEEKIKEKQVKLDEINKINTKTMWWNDLEEFE</sequence>
<dbReference type="InterPro" id="IPR013760">
    <property type="entry name" value="Topo_IIA-like_dom_sf"/>
</dbReference>
<feature type="non-terminal residue" evidence="2">
    <location>
        <position position="1"/>
    </location>
</feature>
<dbReference type="Gene3D" id="1.10.268.10">
    <property type="entry name" value="Topoisomerase, domain 3"/>
    <property type="match status" value="1"/>
</dbReference>
<reference evidence="2" key="1">
    <citation type="journal article" date="2014" name="Front. Microbiol.">
        <title>High frequency of phylogenetically diverse reductive dehalogenase-homologous genes in deep subseafloor sedimentary metagenomes.</title>
        <authorList>
            <person name="Kawai M."/>
            <person name="Futagami T."/>
            <person name="Toyoda A."/>
            <person name="Takaki Y."/>
            <person name="Nishi S."/>
            <person name="Hori S."/>
            <person name="Arai W."/>
            <person name="Tsubouchi T."/>
            <person name="Morono Y."/>
            <person name="Uchiyama I."/>
            <person name="Ito T."/>
            <person name="Fujiyama A."/>
            <person name="Inagaki F."/>
            <person name="Takami H."/>
        </authorList>
    </citation>
    <scope>NUCLEOTIDE SEQUENCE</scope>
    <source>
        <strain evidence="2">Expedition CK06-06</strain>
    </source>
</reference>
<dbReference type="Pfam" id="PF00521">
    <property type="entry name" value="DNA_topoisoIV"/>
    <property type="match status" value="1"/>
</dbReference>
<dbReference type="GO" id="GO:0005524">
    <property type="term" value="F:ATP binding"/>
    <property type="evidence" value="ECO:0007669"/>
    <property type="project" value="InterPro"/>
</dbReference>
<proteinExistence type="predicted"/>
<dbReference type="AlphaFoldDB" id="X1CCU2"/>
<evidence type="ECO:0000259" key="1">
    <source>
        <dbReference type="Pfam" id="PF00521"/>
    </source>
</evidence>
<dbReference type="GO" id="GO:0003918">
    <property type="term" value="F:DNA topoisomerase type II (double strand cut, ATP-hydrolyzing) activity"/>
    <property type="evidence" value="ECO:0007669"/>
    <property type="project" value="InterPro"/>
</dbReference>
<dbReference type="SUPFAM" id="SSF56719">
    <property type="entry name" value="Type II DNA topoisomerase"/>
    <property type="match status" value="1"/>
</dbReference>
<dbReference type="GO" id="GO:0003677">
    <property type="term" value="F:DNA binding"/>
    <property type="evidence" value="ECO:0007669"/>
    <property type="project" value="InterPro"/>
</dbReference>
<organism evidence="2">
    <name type="scientific">marine sediment metagenome</name>
    <dbReference type="NCBI Taxonomy" id="412755"/>
    <lineage>
        <taxon>unclassified sequences</taxon>
        <taxon>metagenomes</taxon>
        <taxon>ecological metagenomes</taxon>
    </lineage>
</organism>
<name>X1CCU2_9ZZZZ</name>
<accession>X1CCU2</accession>
<protein>
    <recommendedName>
        <fullName evidence="1">Topo IIA-type catalytic domain-containing protein</fullName>
    </recommendedName>
</protein>
<dbReference type="InterPro" id="IPR013757">
    <property type="entry name" value="Topo_IIA_A_a_sf"/>
</dbReference>
<dbReference type="GO" id="GO:0006265">
    <property type="term" value="P:DNA topological change"/>
    <property type="evidence" value="ECO:0007669"/>
    <property type="project" value="InterPro"/>
</dbReference>
<dbReference type="InterPro" id="IPR002205">
    <property type="entry name" value="Topo_IIA_dom_A"/>
</dbReference>
<evidence type="ECO:0000313" key="2">
    <source>
        <dbReference type="EMBL" id="GAH06061.1"/>
    </source>
</evidence>
<feature type="non-terminal residue" evidence="2">
    <location>
        <position position="130"/>
    </location>
</feature>
<dbReference type="EMBL" id="BART01038557">
    <property type="protein sequence ID" value="GAH06061.1"/>
    <property type="molecule type" value="Genomic_DNA"/>
</dbReference>
<gene>
    <name evidence="2" type="ORF">S01H4_63876</name>
</gene>
<comment type="caution">
    <text evidence="2">The sequence shown here is derived from an EMBL/GenBank/DDBJ whole genome shotgun (WGS) entry which is preliminary data.</text>
</comment>
<feature type="domain" description="Topo IIA-type catalytic" evidence="1">
    <location>
        <begin position="9"/>
        <end position="126"/>
    </location>
</feature>